<dbReference type="InterPro" id="IPR005162">
    <property type="entry name" value="Retrotrans_gag_dom"/>
</dbReference>
<protein>
    <recommendedName>
        <fullName evidence="1">Retrotransposon gag domain-containing protein</fullName>
    </recommendedName>
</protein>
<evidence type="ECO:0000313" key="3">
    <source>
        <dbReference type="Proteomes" id="UP001327560"/>
    </source>
</evidence>
<organism evidence="2 3">
    <name type="scientific">Canna indica</name>
    <name type="common">Indian-shot</name>
    <dbReference type="NCBI Taxonomy" id="4628"/>
    <lineage>
        <taxon>Eukaryota</taxon>
        <taxon>Viridiplantae</taxon>
        <taxon>Streptophyta</taxon>
        <taxon>Embryophyta</taxon>
        <taxon>Tracheophyta</taxon>
        <taxon>Spermatophyta</taxon>
        <taxon>Magnoliopsida</taxon>
        <taxon>Liliopsida</taxon>
        <taxon>Zingiberales</taxon>
        <taxon>Cannaceae</taxon>
        <taxon>Canna</taxon>
    </lineage>
</organism>
<sequence>MMLFNEATDLILCRAFPTSLEKAALCWISPLPLRSIDTFEVLSCAFTNLFSSSRIYSKTEDALHYIKQGQHRPLRDYIKRFQATTMEIPNLDLHIEIFFIKHYLKPGHFAY</sequence>
<accession>A0AAQ3K1Z6</accession>
<keyword evidence="3" id="KW-1185">Reference proteome</keyword>
<dbReference type="Proteomes" id="UP001327560">
    <property type="component" value="Chromosome 3"/>
</dbReference>
<gene>
    <name evidence="2" type="ORF">Cni_G09248</name>
</gene>
<dbReference type="EMBL" id="CP136892">
    <property type="protein sequence ID" value="WOL00535.1"/>
    <property type="molecule type" value="Genomic_DNA"/>
</dbReference>
<reference evidence="2 3" key="1">
    <citation type="submission" date="2023-10" db="EMBL/GenBank/DDBJ databases">
        <title>Chromosome-scale genome assembly provides insights into flower coloration mechanisms of Canna indica.</title>
        <authorList>
            <person name="Li C."/>
        </authorList>
    </citation>
    <scope>NUCLEOTIDE SEQUENCE [LARGE SCALE GENOMIC DNA]</scope>
    <source>
        <tissue evidence="2">Flower</tissue>
    </source>
</reference>
<dbReference type="PANTHER" id="PTHR33223">
    <property type="entry name" value="CCHC-TYPE DOMAIN-CONTAINING PROTEIN"/>
    <property type="match status" value="1"/>
</dbReference>
<dbReference type="PANTHER" id="PTHR33223:SF10">
    <property type="entry name" value="AMINOTRANSFERASE-LIKE PLANT MOBILE DOMAIN-CONTAINING PROTEIN"/>
    <property type="match status" value="1"/>
</dbReference>
<proteinExistence type="predicted"/>
<dbReference type="AlphaFoldDB" id="A0AAQ3K1Z6"/>
<dbReference type="Pfam" id="PF03732">
    <property type="entry name" value="Retrotrans_gag"/>
    <property type="match status" value="1"/>
</dbReference>
<name>A0AAQ3K1Z6_9LILI</name>
<feature type="domain" description="Retrotransposon gag" evidence="1">
    <location>
        <begin position="15"/>
        <end position="90"/>
    </location>
</feature>
<evidence type="ECO:0000313" key="2">
    <source>
        <dbReference type="EMBL" id="WOL00535.1"/>
    </source>
</evidence>
<evidence type="ECO:0000259" key="1">
    <source>
        <dbReference type="Pfam" id="PF03732"/>
    </source>
</evidence>